<dbReference type="Proteomes" id="UP000001064">
    <property type="component" value="Unassembled WGS sequence"/>
</dbReference>
<dbReference type="InterPro" id="IPR001680">
    <property type="entry name" value="WD40_rpt"/>
</dbReference>
<dbReference type="EMBL" id="GL871459">
    <property type="protein sequence ID" value="EGC29250.1"/>
    <property type="molecule type" value="Genomic_DNA"/>
</dbReference>
<dbReference type="FunCoup" id="F1A3H5">
    <property type="interactions" value="115"/>
</dbReference>
<evidence type="ECO:0000256" key="1">
    <source>
        <dbReference type="ARBA" id="ARBA00004496"/>
    </source>
</evidence>
<comment type="similarity">
    <text evidence="5">Belongs to the WD repeat MORG1 family.</text>
</comment>
<dbReference type="KEGG" id="dpp:DICPUDRAFT_43101"/>
<evidence type="ECO:0000256" key="5">
    <source>
        <dbReference type="ARBA" id="ARBA00038145"/>
    </source>
</evidence>
<dbReference type="GO" id="GO:0005737">
    <property type="term" value="C:cytoplasm"/>
    <property type="evidence" value="ECO:0007669"/>
    <property type="project" value="UniProtKB-SubCell"/>
</dbReference>
<feature type="repeat" description="WD" evidence="6">
    <location>
        <begin position="227"/>
        <end position="270"/>
    </location>
</feature>
<name>F1A3H5_DICPU</name>
<dbReference type="InterPro" id="IPR020472">
    <property type="entry name" value="WD40_PAC1"/>
</dbReference>
<evidence type="ECO:0000256" key="4">
    <source>
        <dbReference type="ARBA" id="ARBA00022737"/>
    </source>
</evidence>
<feature type="repeat" description="WD" evidence="6">
    <location>
        <begin position="94"/>
        <end position="135"/>
    </location>
</feature>
<evidence type="ECO:0000313" key="8">
    <source>
        <dbReference type="Proteomes" id="UP000001064"/>
    </source>
</evidence>
<protein>
    <submittedName>
        <fullName evidence="7">Uncharacterized protein</fullName>
    </submittedName>
</protein>
<dbReference type="InterPro" id="IPR051980">
    <property type="entry name" value="WD_repeat_MORG1"/>
</dbReference>
<dbReference type="PRINTS" id="PR00320">
    <property type="entry name" value="GPROTEINBRPT"/>
</dbReference>
<dbReference type="OMA" id="MCWDIRT"/>
<dbReference type="GO" id="GO:0000398">
    <property type="term" value="P:mRNA splicing, via spliceosome"/>
    <property type="evidence" value="ECO:0000318"/>
    <property type="project" value="GO_Central"/>
</dbReference>
<evidence type="ECO:0000256" key="3">
    <source>
        <dbReference type="ARBA" id="ARBA00022574"/>
    </source>
</evidence>
<dbReference type="PROSITE" id="PS50294">
    <property type="entry name" value="WD_REPEATS_REGION"/>
    <property type="match status" value="3"/>
</dbReference>
<dbReference type="STRING" id="5786.F1A3H5"/>
<evidence type="ECO:0000256" key="2">
    <source>
        <dbReference type="ARBA" id="ARBA00022490"/>
    </source>
</evidence>
<dbReference type="InterPro" id="IPR015943">
    <property type="entry name" value="WD40/YVTN_repeat-like_dom_sf"/>
</dbReference>
<comment type="subcellular location">
    <subcellularLocation>
        <location evidence="1">Cytoplasm</location>
    </subcellularLocation>
</comment>
<dbReference type="VEuPathDB" id="AmoebaDB:DICPUDRAFT_43101"/>
<dbReference type="PROSITE" id="PS00678">
    <property type="entry name" value="WD_REPEATS_1"/>
    <property type="match status" value="1"/>
</dbReference>
<proteinExistence type="inferred from homology"/>
<evidence type="ECO:0000313" key="7">
    <source>
        <dbReference type="EMBL" id="EGC29250.1"/>
    </source>
</evidence>
<organism evidence="7 8">
    <name type="scientific">Dictyostelium purpureum</name>
    <name type="common">Slime mold</name>
    <dbReference type="NCBI Taxonomy" id="5786"/>
    <lineage>
        <taxon>Eukaryota</taxon>
        <taxon>Amoebozoa</taxon>
        <taxon>Evosea</taxon>
        <taxon>Eumycetozoa</taxon>
        <taxon>Dictyostelia</taxon>
        <taxon>Dictyosteliales</taxon>
        <taxon>Dictyosteliaceae</taxon>
        <taxon>Dictyostelium</taxon>
    </lineage>
</organism>
<accession>F1A3H5</accession>
<keyword evidence="8" id="KW-1185">Reference proteome</keyword>
<dbReference type="Pfam" id="PF00400">
    <property type="entry name" value="WD40"/>
    <property type="match status" value="5"/>
</dbReference>
<feature type="repeat" description="WD" evidence="6">
    <location>
        <begin position="271"/>
        <end position="306"/>
    </location>
</feature>
<dbReference type="AlphaFoldDB" id="F1A3H5"/>
<dbReference type="InterPro" id="IPR019775">
    <property type="entry name" value="WD40_repeat_CS"/>
</dbReference>
<evidence type="ECO:0000256" key="6">
    <source>
        <dbReference type="PROSITE-ProRule" id="PRU00221"/>
    </source>
</evidence>
<dbReference type="SUPFAM" id="SSF50978">
    <property type="entry name" value="WD40 repeat-like"/>
    <property type="match status" value="1"/>
</dbReference>
<sequence length="306" mass="34156">MSTVSCDRVLSNHQGSVTAVKYNSDGAYCISGSQDKTLKLWNPNKGSMIHSFEEHGYGIIDFCSSLDNKQLFSCAEKQLYQWDIANGSVVRRFQNAHNDTITCVCVNNDSSLLFTGSNDKLVKAWDLRSNSFNPVQILDDAKDSITSIITNETTQTVDLSGHEVITSSVDGSIRQYDVRMGTLTTYDDTIPISSVSITKNKKCFIASCTDETIKLIDIDTYDTLKEYKSHKNSTYKINSCSNYNDSLIIGGSEDNDFYIWELSSAKLLHKLSGHTNVITHVNAHPTKNQFITSSTDCTIRIWSTQE</sequence>
<dbReference type="CDD" id="cd00200">
    <property type="entry name" value="WD40"/>
    <property type="match status" value="1"/>
</dbReference>
<reference evidence="8" key="1">
    <citation type="journal article" date="2011" name="Genome Biol.">
        <title>Comparative genomics of the social amoebae Dictyostelium discoideum and Dictyostelium purpureum.</title>
        <authorList>
            <consortium name="US DOE Joint Genome Institute (JGI-PGF)"/>
            <person name="Sucgang R."/>
            <person name="Kuo A."/>
            <person name="Tian X."/>
            <person name="Salerno W."/>
            <person name="Parikh A."/>
            <person name="Feasley C.L."/>
            <person name="Dalin E."/>
            <person name="Tu H."/>
            <person name="Huang E."/>
            <person name="Barry K."/>
            <person name="Lindquist E."/>
            <person name="Shapiro H."/>
            <person name="Bruce D."/>
            <person name="Schmutz J."/>
            <person name="Salamov A."/>
            <person name="Fey P."/>
            <person name="Gaudet P."/>
            <person name="Anjard C."/>
            <person name="Babu M.M."/>
            <person name="Basu S."/>
            <person name="Bushmanova Y."/>
            <person name="van der Wel H."/>
            <person name="Katoh-Kurasawa M."/>
            <person name="Dinh C."/>
            <person name="Coutinho P.M."/>
            <person name="Saito T."/>
            <person name="Elias M."/>
            <person name="Schaap P."/>
            <person name="Kay R.R."/>
            <person name="Henrissat B."/>
            <person name="Eichinger L."/>
            <person name="Rivero F."/>
            <person name="Putnam N.H."/>
            <person name="West C.M."/>
            <person name="Loomis W.F."/>
            <person name="Chisholm R.L."/>
            <person name="Shaulsky G."/>
            <person name="Strassmann J.E."/>
            <person name="Queller D.C."/>
            <person name="Kuspa A."/>
            <person name="Grigoriev I.V."/>
        </authorList>
    </citation>
    <scope>NUCLEOTIDE SEQUENCE [LARGE SCALE GENOMIC DNA]</scope>
    <source>
        <strain evidence="8">QSDP1</strain>
    </source>
</reference>
<dbReference type="PROSITE" id="PS50082">
    <property type="entry name" value="WD_REPEATS_2"/>
    <property type="match status" value="4"/>
</dbReference>
<dbReference type="SMART" id="SM00320">
    <property type="entry name" value="WD40"/>
    <property type="match status" value="7"/>
</dbReference>
<dbReference type="eggNOG" id="KOG0316">
    <property type="taxonomic scope" value="Eukaryota"/>
</dbReference>
<dbReference type="GeneID" id="10506297"/>
<dbReference type="PANTHER" id="PTHR22842:SF3">
    <property type="entry name" value="WD REPEAT DOMAIN-CONTAINING PROTEIN 83"/>
    <property type="match status" value="1"/>
</dbReference>
<feature type="repeat" description="WD" evidence="6">
    <location>
        <begin position="10"/>
        <end position="51"/>
    </location>
</feature>
<dbReference type="RefSeq" id="XP_003294219.1">
    <property type="nucleotide sequence ID" value="XM_003294171.1"/>
</dbReference>
<keyword evidence="2" id="KW-0963">Cytoplasm</keyword>
<dbReference type="Gene3D" id="2.130.10.10">
    <property type="entry name" value="YVTN repeat-like/Quinoprotein amine dehydrogenase"/>
    <property type="match status" value="1"/>
</dbReference>
<dbReference type="PANTHER" id="PTHR22842">
    <property type="entry name" value="WD40 REPEAT PROTEIN"/>
    <property type="match status" value="1"/>
</dbReference>
<keyword evidence="3 6" id="KW-0853">WD repeat</keyword>
<dbReference type="InParanoid" id="F1A3H5"/>
<keyword evidence="4" id="KW-0677">Repeat</keyword>
<dbReference type="OrthoDB" id="71437at2759"/>
<dbReference type="InterPro" id="IPR036322">
    <property type="entry name" value="WD40_repeat_dom_sf"/>
</dbReference>
<dbReference type="GO" id="GO:0071013">
    <property type="term" value="C:catalytic step 2 spliceosome"/>
    <property type="evidence" value="ECO:0000318"/>
    <property type="project" value="GO_Central"/>
</dbReference>
<gene>
    <name evidence="7" type="ORF">DICPUDRAFT_43101</name>
</gene>